<gene>
    <name evidence="1" type="ORF">OVN521_LOCUS23480</name>
</gene>
<name>A0A819Y0J2_9BILA</name>
<proteinExistence type="predicted"/>
<accession>A0A819Y0J2</accession>
<feature type="non-terminal residue" evidence="1">
    <location>
        <position position="1"/>
    </location>
</feature>
<comment type="caution">
    <text evidence="1">The sequence shown here is derived from an EMBL/GenBank/DDBJ whole genome shotgun (WGS) entry which is preliminary data.</text>
</comment>
<dbReference type="AlphaFoldDB" id="A0A819Y0J2"/>
<sequence>KTSKRQLQVDACHDRDGFLECFKYKNSEVVSMMEITSGFDFNPVLSAPINNQNFGKCYEHALILNQVIRVNGLISSHEVTYHCSFYIKKRTCGNWYERVLIPNELPQVKDLSDPLEVKFRQTKSSK</sequence>
<protein>
    <submittedName>
        <fullName evidence="1">Uncharacterized protein</fullName>
    </submittedName>
</protein>
<dbReference type="Proteomes" id="UP000663866">
    <property type="component" value="Unassembled WGS sequence"/>
</dbReference>
<reference evidence="1" key="1">
    <citation type="submission" date="2021-02" db="EMBL/GenBank/DDBJ databases">
        <authorList>
            <person name="Nowell W R."/>
        </authorList>
    </citation>
    <scope>NUCLEOTIDE SEQUENCE</scope>
</reference>
<organism evidence="1 2">
    <name type="scientific">Rotaria magnacalcarata</name>
    <dbReference type="NCBI Taxonomy" id="392030"/>
    <lineage>
        <taxon>Eukaryota</taxon>
        <taxon>Metazoa</taxon>
        <taxon>Spiralia</taxon>
        <taxon>Gnathifera</taxon>
        <taxon>Rotifera</taxon>
        <taxon>Eurotatoria</taxon>
        <taxon>Bdelloidea</taxon>
        <taxon>Philodinida</taxon>
        <taxon>Philodinidae</taxon>
        <taxon>Rotaria</taxon>
    </lineage>
</organism>
<dbReference type="EMBL" id="CAJOBG010005333">
    <property type="protein sequence ID" value="CAF4148825.1"/>
    <property type="molecule type" value="Genomic_DNA"/>
</dbReference>
<evidence type="ECO:0000313" key="2">
    <source>
        <dbReference type="Proteomes" id="UP000663866"/>
    </source>
</evidence>
<evidence type="ECO:0000313" key="1">
    <source>
        <dbReference type="EMBL" id="CAF4148825.1"/>
    </source>
</evidence>
<keyword evidence="2" id="KW-1185">Reference proteome</keyword>